<proteinExistence type="inferred from homology"/>
<dbReference type="Proteomes" id="UP000694421">
    <property type="component" value="Unplaced"/>
</dbReference>
<dbReference type="InterPro" id="IPR006571">
    <property type="entry name" value="TLDc_dom"/>
</dbReference>
<dbReference type="PROSITE" id="PS51886">
    <property type="entry name" value="TLDC"/>
    <property type="match status" value="1"/>
</dbReference>
<sequence length="453" mass="50081">MAGIQSRLTEKQKQAFLALFGAKSLNLLYKGSIHGYNVGIFHNICNTQGPTFVVGYNASGFIFGGFTSQSYRSSGTHLCDDKAFLFSMKGSGGKPLKFPIKISSKAVLDHNSYGPYFGDGDLVFLPGNSPVVTTNSSAGTYKFFAEDLHGNDLKLVECEVYRPEDVGSIMENPWRETKWTAGEREELVKQVLSFKPYLNTLPHFRVLFLGPIGAGKSSFFNSVNSVFRGYVTSQALTGRDSTSLTKQYKTYKIRNGEGKQLPIVFCDTMGLEDKRGSGLHVDDVDKLLQGHVPDKYQFNPSAAIAPNVLGYIKNPSLKDQIHCVAFIIDGSTVEILPENLEEKLKQIRQIANNLGVPQLVILTKVDQLCSTLEEDLSAVYKVMAVRKQMELIEEKLGIPLCHIVPVKNYSSELELKTNVDILTLIAVRQLLRLAEGFLDNVDIVSSDKGAEED</sequence>
<dbReference type="PANTHER" id="PTHR14241">
    <property type="entry name" value="INTERFERON-INDUCED PROTEIN 44"/>
    <property type="match status" value="1"/>
</dbReference>
<dbReference type="AlphaFoldDB" id="A0A8D0KLZ3"/>
<protein>
    <recommendedName>
        <fullName evidence="2">TLDc domain-containing protein</fullName>
    </recommendedName>
</protein>
<dbReference type="SUPFAM" id="SSF52540">
    <property type="entry name" value="P-loop containing nucleoside triphosphate hydrolases"/>
    <property type="match status" value="1"/>
</dbReference>
<dbReference type="GO" id="GO:0005525">
    <property type="term" value="F:GTP binding"/>
    <property type="evidence" value="ECO:0007669"/>
    <property type="project" value="InterPro"/>
</dbReference>
<dbReference type="GO" id="GO:0006955">
    <property type="term" value="P:immune response"/>
    <property type="evidence" value="ECO:0007669"/>
    <property type="project" value="TreeGrafter"/>
</dbReference>
<name>A0A8D0KLZ3_SALMN</name>
<evidence type="ECO:0000313" key="4">
    <source>
        <dbReference type="Proteomes" id="UP000694421"/>
    </source>
</evidence>
<evidence type="ECO:0000256" key="1">
    <source>
        <dbReference type="ARBA" id="ARBA00009243"/>
    </source>
</evidence>
<keyword evidence="4" id="KW-1185">Reference proteome</keyword>
<dbReference type="Gene3D" id="3.40.50.300">
    <property type="entry name" value="P-loop containing nucleotide triphosphate hydrolases"/>
    <property type="match status" value="1"/>
</dbReference>
<dbReference type="Pfam" id="PF07534">
    <property type="entry name" value="TLD"/>
    <property type="match status" value="1"/>
</dbReference>
<dbReference type="Ensembl" id="ENSSMRT00000030583.1">
    <property type="protein sequence ID" value="ENSSMRP00000026154.1"/>
    <property type="gene ID" value="ENSSMRG00000020201.1"/>
</dbReference>
<comment type="similarity">
    <text evidence="1">Belongs to the IFI44 family.</text>
</comment>
<accession>A0A8D0KLZ3</accession>
<dbReference type="InterPro" id="IPR027417">
    <property type="entry name" value="P-loop_NTPase"/>
</dbReference>
<dbReference type="OMA" id="PWRTISW"/>
<feature type="domain" description="TLDc" evidence="2">
    <location>
        <begin position="1"/>
        <end position="164"/>
    </location>
</feature>
<dbReference type="CDD" id="cd00882">
    <property type="entry name" value="Ras_like_GTPase"/>
    <property type="match status" value="1"/>
</dbReference>
<reference evidence="3" key="2">
    <citation type="submission" date="2025-09" db="UniProtKB">
        <authorList>
            <consortium name="Ensembl"/>
        </authorList>
    </citation>
    <scope>IDENTIFICATION</scope>
</reference>
<dbReference type="GeneTree" id="ENSGT00940000163581"/>
<reference evidence="3" key="1">
    <citation type="submission" date="2025-08" db="UniProtKB">
        <authorList>
            <consortium name="Ensembl"/>
        </authorList>
    </citation>
    <scope>IDENTIFICATION</scope>
</reference>
<evidence type="ECO:0000313" key="3">
    <source>
        <dbReference type="Ensembl" id="ENSSMRP00000026154.1"/>
    </source>
</evidence>
<organism evidence="3 4">
    <name type="scientific">Salvator merianae</name>
    <name type="common">Argentine black and white tegu</name>
    <name type="synonym">Tupinambis merianae</name>
    <dbReference type="NCBI Taxonomy" id="96440"/>
    <lineage>
        <taxon>Eukaryota</taxon>
        <taxon>Metazoa</taxon>
        <taxon>Chordata</taxon>
        <taxon>Craniata</taxon>
        <taxon>Vertebrata</taxon>
        <taxon>Euteleostomi</taxon>
        <taxon>Lepidosauria</taxon>
        <taxon>Squamata</taxon>
        <taxon>Bifurcata</taxon>
        <taxon>Unidentata</taxon>
        <taxon>Episquamata</taxon>
        <taxon>Laterata</taxon>
        <taxon>Teiioidea</taxon>
        <taxon>Teiidae</taxon>
        <taxon>Salvator</taxon>
    </lineage>
</organism>
<evidence type="ECO:0000259" key="2">
    <source>
        <dbReference type="PROSITE" id="PS51886"/>
    </source>
</evidence>
<dbReference type="PANTHER" id="PTHR14241:SF32">
    <property type="entry name" value="VWFA DOMAIN-CONTAINING PROTEIN-RELATED"/>
    <property type="match status" value="1"/>
</dbReference>